<dbReference type="Proteomes" id="UP001162891">
    <property type="component" value="Chromosome"/>
</dbReference>
<dbReference type="EMBL" id="AP025591">
    <property type="protein sequence ID" value="BDG01342.1"/>
    <property type="molecule type" value="Genomic_DNA"/>
</dbReference>
<evidence type="ECO:0000313" key="2">
    <source>
        <dbReference type="EMBL" id="BDG01342.1"/>
    </source>
</evidence>
<dbReference type="Gene3D" id="3.30.530.20">
    <property type="match status" value="1"/>
</dbReference>
<proteinExistence type="predicted"/>
<feature type="region of interest" description="Disordered" evidence="1">
    <location>
        <begin position="144"/>
        <end position="163"/>
    </location>
</feature>
<dbReference type="SUPFAM" id="SSF55961">
    <property type="entry name" value="Bet v1-like"/>
    <property type="match status" value="1"/>
</dbReference>
<keyword evidence="3" id="KW-1185">Reference proteome</keyword>
<feature type="compositionally biased region" description="Basic and acidic residues" evidence="1">
    <location>
        <begin position="144"/>
        <end position="153"/>
    </location>
</feature>
<accession>A0ABN6MN74</accession>
<organism evidence="2 3">
    <name type="scientific">Anaeromyxobacter oryzae</name>
    <dbReference type="NCBI Taxonomy" id="2918170"/>
    <lineage>
        <taxon>Bacteria</taxon>
        <taxon>Pseudomonadati</taxon>
        <taxon>Myxococcota</taxon>
        <taxon>Myxococcia</taxon>
        <taxon>Myxococcales</taxon>
        <taxon>Cystobacterineae</taxon>
        <taxon>Anaeromyxobacteraceae</taxon>
        <taxon>Anaeromyxobacter</taxon>
    </lineage>
</organism>
<sequence length="163" mass="18227">MERIEKSVSIQAPVARAFEYLTEPAHLLAIWPSLVETTNAVVRADGGHTFDWKYKMAGLPFHGRAATIEIARDRRRVDRNEGGIPSIFTWTFAPRDGGVEVALAIEYELPVPVFGRLAAPFLRRVNEREAETLLRNLKERLEAAERAGMRETGGRPPEPAPPV</sequence>
<dbReference type="InterPro" id="IPR019587">
    <property type="entry name" value="Polyketide_cyclase/dehydratase"/>
</dbReference>
<evidence type="ECO:0008006" key="4">
    <source>
        <dbReference type="Google" id="ProtNLM"/>
    </source>
</evidence>
<dbReference type="Pfam" id="PF10604">
    <property type="entry name" value="Polyketide_cyc2"/>
    <property type="match status" value="1"/>
</dbReference>
<protein>
    <recommendedName>
        <fullName evidence="4">SRPBCC family protein</fullName>
    </recommendedName>
</protein>
<dbReference type="RefSeq" id="WP_248357788.1">
    <property type="nucleotide sequence ID" value="NZ_AP025591.1"/>
</dbReference>
<dbReference type="InterPro" id="IPR023393">
    <property type="entry name" value="START-like_dom_sf"/>
</dbReference>
<name>A0ABN6MN74_9BACT</name>
<reference evidence="3" key="1">
    <citation type="journal article" date="2022" name="Int. J. Syst. Evol. Microbiol.">
        <title>Anaeromyxobacter oryzae sp. nov., Anaeromyxobacter diazotrophicus sp. nov. and Anaeromyxobacter paludicola sp. nov., isolated from paddy soils.</title>
        <authorList>
            <person name="Itoh H."/>
            <person name="Xu Z."/>
            <person name="Mise K."/>
            <person name="Masuda Y."/>
            <person name="Ushijima N."/>
            <person name="Hayakawa C."/>
            <person name="Shiratori Y."/>
            <person name="Senoo K."/>
        </authorList>
    </citation>
    <scope>NUCLEOTIDE SEQUENCE [LARGE SCALE GENOMIC DNA]</scope>
    <source>
        <strain evidence="3">Red232</strain>
    </source>
</reference>
<evidence type="ECO:0000313" key="3">
    <source>
        <dbReference type="Proteomes" id="UP001162891"/>
    </source>
</evidence>
<evidence type="ECO:0000256" key="1">
    <source>
        <dbReference type="SAM" id="MobiDB-lite"/>
    </source>
</evidence>
<gene>
    <name evidence="2" type="ORF">AMOR_03380</name>
</gene>
<dbReference type="CDD" id="cd07812">
    <property type="entry name" value="SRPBCC"/>
    <property type="match status" value="1"/>
</dbReference>